<dbReference type="EMBL" id="BOMW01000060">
    <property type="protein sequence ID" value="GIF08248.1"/>
    <property type="molecule type" value="Genomic_DNA"/>
</dbReference>
<evidence type="ECO:0000256" key="2">
    <source>
        <dbReference type="ARBA" id="ARBA00022576"/>
    </source>
</evidence>
<dbReference type="PROSITE" id="PS00105">
    <property type="entry name" value="AA_TRANSFER_CLASS_1"/>
    <property type="match status" value="1"/>
</dbReference>
<comment type="similarity">
    <text evidence="5">Belongs to the class-I pyridoxal-phosphate-dependent aminotransferase family.</text>
</comment>
<evidence type="ECO:0000256" key="3">
    <source>
        <dbReference type="ARBA" id="ARBA00022679"/>
    </source>
</evidence>
<protein>
    <recommendedName>
        <fullName evidence="5">Aminotransferase</fullName>
        <ecNumber evidence="5">2.6.1.-</ecNumber>
    </recommendedName>
</protein>
<dbReference type="CDD" id="cd00609">
    <property type="entry name" value="AAT_like"/>
    <property type="match status" value="1"/>
</dbReference>
<feature type="domain" description="Aminotransferase class I/classII large" evidence="6">
    <location>
        <begin position="49"/>
        <end position="304"/>
    </location>
</feature>
<dbReference type="RefSeq" id="WP_203683612.1">
    <property type="nucleotide sequence ID" value="NZ_BOMW01000060.1"/>
</dbReference>
<dbReference type="InterPro" id="IPR004838">
    <property type="entry name" value="NHTrfase_class1_PyrdxlP-BS"/>
</dbReference>
<dbReference type="InterPro" id="IPR004839">
    <property type="entry name" value="Aminotransferase_I/II_large"/>
</dbReference>
<keyword evidence="8" id="KW-1185">Reference proteome</keyword>
<evidence type="ECO:0000256" key="4">
    <source>
        <dbReference type="ARBA" id="ARBA00022898"/>
    </source>
</evidence>
<comment type="caution">
    <text evidence="7">The sequence shown here is derived from an EMBL/GenBank/DDBJ whole genome shotgun (WGS) entry which is preliminary data.</text>
</comment>
<keyword evidence="3 5" id="KW-0808">Transferase</keyword>
<dbReference type="AlphaFoldDB" id="A0A919NBU1"/>
<evidence type="ECO:0000313" key="7">
    <source>
        <dbReference type="EMBL" id="GIF08248.1"/>
    </source>
</evidence>
<reference evidence="7" key="1">
    <citation type="submission" date="2021-01" db="EMBL/GenBank/DDBJ databases">
        <title>Whole genome shotgun sequence of Actinoplanes siamensis NBRC 109076.</title>
        <authorList>
            <person name="Komaki H."/>
            <person name="Tamura T."/>
        </authorList>
    </citation>
    <scope>NUCLEOTIDE SEQUENCE</scope>
    <source>
        <strain evidence="7">NBRC 109076</strain>
    </source>
</reference>
<dbReference type="GO" id="GO:0008483">
    <property type="term" value="F:transaminase activity"/>
    <property type="evidence" value="ECO:0007669"/>
    <property type="project" value="UniProtKB-KW"/>
</dbReference>
<dbReference type="InterPro" id="IPR015424">
    <property type="entry name" value="PyrdxlP-dep_Trfase"/>
</dbReference>
<gene>
    <name evidence="7" type="primary">hisC_2</name>
    <name evidence="7" type="ORF">Asi03nite_57860</name>
</gene>
<dbReference type="InterPro" id="IPR015422">
    <property type="entry name" value="PyrdxlP-dep_Trfase_small"/>
</dbReference>
<evidence type="ECO:0000259" key="6">
    <source>
        <dbReference type="Pfam" id="PF00155"/>
    </source>
</evidence>
<dbReference type="InterPro" id="IPR015421">
    <property type="entry name" value="PyrdxlP-dep_Trfase_major"/>
</dbReference>
<dbReference type="Gene3D" id="3.90.1150.10">
    <property type="entry name" value="Aspartate Aminotransferase, domain 1"/>
    <property type="match status" value="1"/>
</dbReference>
<accession>A0A919NBU1</accession>
<evidence type="ECO:0000313" key="8">
    <source>
        <dbReference type="Proteomes" id="UP000629619"/>
    </source>
</evidence>
<dbReference type="EC" id="2.6.1.-" evidence="5"/>
<dbReference type="Proteomes" id="UP000629619">
    <property type="component" value="Unassembled WGS sequence"/>
</dbReference>
<dbReference type="PANTHER" id="PTHR42885:SF2">
    <property type="entry name" value="HISTIDINOL-PHOSPHATE AMINOTRANSFERASE"/>
    <property type="match status" value="1"/>
</dbReference>
<dbReference type="PANTHER" id="PTHR42885">
    <property type="entry name" value="HISTIDINOL-PHOSPHATE AMINOTRANSFERASE-RELATED"/>
    <property type="match status" value="1"/>
</dbReference>
<dbReference type="Pfam" id="PF00155">
    <property type="entry name" value="Aminotran_1_2"/>
    <property type="match status" value="1"/>
</dbReference>
<keyword evidence="4" id="KW-0663">Pyridoxal phosphate</keyword>
<comment type="cofactor">
    <cofactor evidence="1 5">
        <name>pyridoxal 5'-phosphate</name>
        <dbReference type="ChEBI" id="CHEBI:597326"/>
    </cofactor>
</comment>
<organism evidence="7 8">
    <name type="scientific">Actinoplanes siamensis</name>
    <dbReference type="NCBI Taxonomy" id="1223317"/>
    <lineage>
        <taxon>Bacteria</taxon>
        <taxon>Bacillati</taxon>
        <taxon>Actinomycetota</taxon>
        <taxon>Actinomycetes</taxon>
        <taxon>Micromonosporales</taxon>
        <taxon>Micromonosporaceae</taxon>
        <taxon>Actinoplanes</taxon>
    </lineage>
</organism>
<dbReference type="Gene3D" id="3.40.640.10">
    <property type="entry name" value="Type I PLP-dependent aspartate aminotransferase-like (Major domain)"/>
    <property type="match status" value="1"/>
</dbReference>
<evidence type="ECO:0000256" key="5">
    <source>
        <dbReference type="RuleBase" id="RU000481"/>
    </source>
</evidence>
<evidence type="ECO:0000256" key="1">
    <source>
        <dbReference type="ARBA" id="ARBA00001933"/>
    </source>
</evidence>
<proteinExistence type="inferred from homology"/>
<name>A0A919NBU1_9ACTN</name>
<sequence>MAADRFLKRALAVDRVHRWPAPTGRCKKIRLDLNENGAPLDEQLGELLGSSNNFLVGGYPEYDDLLDRLTEYTGRPQPEITLTNGADQAIDLVLRLLFGPGDTVVVPSPVFSYYYHVLDLASVDTVTPLFRRDGQEFAFPLDETLRPLAGADGLVLCHPNNPLGAAVPAATLTTLIERTAELRIPCIVDEAYFEYCGSTVAHLLSEHPQLIVIRSFSKFFGLAGLRLGYVLAAPSISADLLKMRGPWDVNHVAVQAAEVCLRRRDAFFESARRLGRNKAALLEFLRRHAVDVADTSTNFLLLPRRGDADLRAHFDGFDILASDLTGYPHSGGLLDGMTRIAVADTEDMPALASALAGYYGITGGGSFR</sequence>
<dbReference type="GO" id="GO:0030170">
    <property type="term" value="F:pyridoxal phosphate binding"/>
    <property type="evidence" value="ECO:0007669"/>
    <property type="project" value="InterPro"/>
</dbReference>
<keyword evidence="2 5" id="KW-0032">Aminotransferase</keyword>
<dbReference type="SUPFAM" id="SSF53383">
    <property type="entry name" value="PLP-dependent transferases"/>
    <property type="match status" value="1"/>
</dbReference>